<dbReference type="InterPro" id="IPR034593">
    <property type="entry name" value="DgoD-like"/>
</dbReference>
<name>A0A1H5JI08_9ACTN</name>
<keyword evidence="4" id="KW-1185">Reference proteome</keyword>
<dbReference type="SMART" id="SM00922">
    <property type="entry name" value="MR_MLE"/>
    <property type="match status" value="1"/>
</dbReference>
<dbReference type="PANTHER" id="PTHR48080:SF2">
    <property type="entry name" value="D-GALACTONATE DEHYDRATASE"/>
    <property type="match status" value="1"/>
</dbReference>
<dbReference type="InterPro" id="IPR029017">
    <property type="entry name" value="Enolase-like_N"/>
</dbReference>
<dbReference type="InterPro" id="IPR029065">
    <property type="entry name" value="Enolase_C-like"/>
</dbReference>
<dbReference type="Gene3D" id="3.30.390.10">
    <property type="entry name" value="Enolase-like, N-terminal domain"/>
    <property type="match status" value="1"/>
</dbReference>
<protein>
    <submittedName>
        <fullName evidence="3">Galactonate dehydratase</fullName>
    </submittedName>
</protein>
<gene>
    <name evidence="3" type="ORF">SAMN04488561_1592</name>
</gene>
<dbReference type="RefSeq" id="WP_216094166.1">
    <property type="nucleotide sequence ID" value="NZ_FNUC01000003.1"/>
</dbReference>
<dbReference type="SFLD" id="SFLDG00179">
    <property type="entry name" value="mandelate_racemase"/>
    <property type="match status" value="1"/>
</dbReference>
<dbReference type="STRING" id="561176.SAMN04488561_1592"/>
<sequence>MTETQIRSVETFILRIAPDGSARPSAGAYYVSAGRPTIYPRGRETLLVRVEAEGGLVGWGECLAPVAPRIPAAIVTDLLVPAMIGEDASHPRPLRWRLGELMRERGHLVGHQADALAAVDIAVWDLAGKASGLSLAQLLGGSFRKHVDAYVSQVPGDVPAEKADSAARLHGQGMRRFKLHLGQGVDSDLAMYDAVVAAVADAQVAVDVHGVYSRRDALRLGAALDERGCWFLESPLPIEDLAGHAELTDRLRTPIATGEALRNRYEVASWLERDAFDILQPDIGRTGITEGFAMAMLANTAFRPVMPHHSTALGVAVAAGLHVAATAEDAHCFEYQPGAVDAGNRLLREPIVVASDGFALPVGPGLGIDVDEAAVRAAAERA</sequence>
<dbReference type="InterPro" id="IPR013342">
    <property type="entry name" value="Mandelate_racemase_C"/>
</dbReference>
<dbReference type="Pfam" id="PF13378">
    <property type="entry name" value="MR_MLE_C"/>
    <property type="match status" value="1"/>
</dbReference>
<evidence type="ECO:0000256" key="1">
    <source>
        <dbReference type="ARBA" id="ARBA00023239"/>
    </source>
</evidence>
<dbReference type="AlphaFoldDB" id="A0A1H5JI08"/>
<proteinExistence type="predicted"/>
<evidence type="ECO:0000313" key="4">
    <source>
        <dbReference type="Proteomes" id="UP000181980"/>
    </source>
</evidence>
<organism evidence="3 4">
    <name type="scientific">Jiangella alba</name>
    <dbReference type="NCBI Taxonomy" id="561176"/>
    <lineage>
        <taxon>Bacteria</taxon>
        <taxon>Bacillati</taxon>
        <taxon>Actinomycetota</taxon>
        <taxon>Actinomycetes</taxon>
        <taxon>Jiangellales</taxon>
        <taxon>Jiangellaceae</taxon>
        <taxon>Jiangella</taxon>
    </lineage>
</organism>
<dbReference type="SUPFAM" id="SSF51604">
    <property type="entry name" value="Enolase C-terminal domain-like"/>
    <property type="match status" value="1"/>
</dbReference>
<dbReference type="GO" id="GO:0016829">
    <property type="term" value="F:lyase activity"/>
    <property type="evidence" value="ECO:0007669"/>
    <property type="project" value="UniProtKB-KW"/>
</dbReference>
<dbReference type="SFLD" id="SFLDS00001">
    <property type="entry name" value="Enolase"/>
    <property type="match status" value="1"/>
</dbReference>
<dbReference type="InterPro" id="IPR013341">
    <property type="entry name" value="Mandelate_racemase_N_dom"/>
</dbReference>
<dbReference type="Pfam" id="PF02746">
    <property type="entry name" value="MR_MLE_N"/>
    <property type="match status" value="1"/>
</dbReference>
<dbReference type="InterPro" id="IPR036849">
    <property type="entry name" value="Enolase-like_C_sf"/>
</dbReference>
<accession>A0A1H5JI08</accession>
<evidence type="ECO:0000259" key="2">
    <source>
        <dbReference type="SMART" id="SM00922"/>
    </source>
</evidence>
<feature type="domain" description="Mandelate racemase/muconate lactonizing enzyme C-terminal" evidence="2">
    <location>
        <begin position="160"/>
        <end position="254"/>
    </location>
</feature>
<dbReference type="PANTHER" id="PTHR48080">
    <property type="entry name" value="D-GALACTONATE DEHYDRATASE-RELATED"/>
    <property type="match status" value="1"/>
</dbReference>
<dbReference type="SUPFAM" id="SSF54826">
    <property type="entry name" value="Enolase N-terminal domain-like"/>
    <property type="match status" value="1"/>
</dbReference>
<dbReference type="Gene3D" id="3.20.20.120">
    <property type="entry name" value="Enolase-like C-terminal domain"/>
    <property type="match status" value="1"/>
</dbReference>
<keyword evidence="1" id="KW-0456">Lyase</keyword>
<reference evidence="4" key="1">
    <citation type="submission" date="2016-10" db="EMBL/GenBank/DDBJ databases">
        <authorList>
            <person name="Varghese N."/>
            <person name="Submissions S."/>
        </authorList>
    </citation>
    <scope>NUCLEOTIDE SEQUENCE [LARGE SCALE GENOMIC DNA]</scope>
    <source>
        <strain evidence="4">DSM 45237</strain>
    </source>
</reference>
<dbReference type="Proteomes" id="UP000181980">
    <property type="component" value="Unassembled WGS sequence"/>
</dbReference>
<evidence type="ECO:0000313" key="3">
    <source>
        <dbReference type="EMBL" id="SEE52100.1"/>
    </source>
</evidence>
<dbReference type="CDD" id="cd03316">
    <property type="entry name" value="MR_like"/>
    <property type="match status" value="1"/>
</dbReference>
<dbReference type="EMBL" id="FNUC01000003">
    <property type="protein sequence ID" value="SEE52100.1"/>
    <property type="molecule type" value="Genomic_DNA"/>
</dbReference>